<dbReference type="PANTHER" id="PTHR47506:SF6">
    <property type="entry name" value="HTH-TYPE TRANSCRIPTIONAL REPRESSOR NEMR"/>
    <property type="match status" value="1"/>
</dbReference>
<feature type="domain" description="HTH tetR-type" evidence="5">
    <location>
        <begin position="8"/>
        <end position="68"/>
    </location>
</feature>
<dbReference type="Gene3D" id="1.10.357.10">
    <property type="entry name" value="Tetracycline Repressor, domain 2"/>
    <property type="match status" value="1"/>
</dbReference>
<gene>
    <name evidence="6" type="ORF">MHPYR_390028</name>
</gene>
<evidence type="ECO:0000256" key="3">
    <source>
        <dbReference type="ARBA" id="ARBA00023163"/>
    </source>
</evidence>
<dbReference type="Pfam" id="PF16925">
    <property type="entry name" value="TetR_C_13"/>
    <property type="match status" value="1"/>
</dbReference>
<proteinExistence type="predicted"/>
<dbReference type="InterPro" id="IPR036271">
    <property type="entry name" value="Tet_transcr_reg_TetR-rel_C_sf"/>
</dbReference>
<protein>
    <submittedName>
        <fullName evidence="6">Regulatory protein, TetR</fullName>
    </submittedName>
</protein>
<dbReference type="SUPFAM" id="SSF46689">
    <property type="entry name" value="Homeodomain-like"/>
    <property type="match status" value="1"/>
</dbReference>
<name>A0A1Y5PE53_9MYCO</name>
<dbReference type="EMBL" id="FLQS01000033">
    <property type="protein sequence ID" value="SBS76962.1"/>
    <property type="molecule type" value="Genomic_DNA"/>
</dbReference>
<keyword evidence="1" id="KW-0805">Transcription regulation</keyword>
<dbReference type="InterPro" id="IPR001647">
    <property type="entry name" value="HTH_TetR"/>
</dbReference>
<feature type="DNA-binding region" description="H-T-H motif" evidence="4">
    <location>
        <begin position="31"/>
        <end position="50"/>
    </location>
</feature>
<dbReference type="InterPro" id="IPR009057">
    <property type="entry name" value="Homeodomain-like_sf"/>
</dbReference>
<accession>A0A1Y5PE53</accession>
<evidence type="ECO:0000256" key="1">
    <source>
        <dbReference type="ARBA" id="ARBA00023015"/>
    </source>
</evidence>
<dbReference type="SUPFAM" id="SSF48498">
    <property type="entry name" value="Tetracyclin repressor-like, C-terminal domain"/>
    <property type="match status" value="1"/>
</dbReference>
<evidence type="ECO:0000313" key="6">
    <source>
        <dbReference type="EMBL" id="SBS76962.1"/>
    </source>
</evidence>
<dbReference type="AlphaFoldDB" id="A0A1Y5PE53"/>
<dbReference type="PANTHER" id="PTHR47506">
    <property type="entry name" value="TRANSCRIPTIONAL REGULATORY PROTEIN"/>
    <property type="match status" value="1"/>
</dbReference>
<organism evidence="6">
    <name type="scientific">uncultured Mycobacterium sp</name>
    <dbReference type="NCBI Taxonomy" id="171292"/>
    <lineage>
        <taxon>Bacteria</taxon>
        <taxon>Bacillati</taxon>
        <taxon>Actinomycetota</taxon>
        <taxon>Actinomycetes</taxon>
        <taxon>Mycobacteriales</taxon>
        <taxon>Mycobacteriaceae</taxon>
        <taxon>Mycobacterium</taxon>
        <taxon>environmental samples</taxon>
    </lineage>
</organism>
<dbReference type="PROSITE" id="PS50977">
    <property type="entry name" value="HTH_TETR_2"/>
    <property type="match status" value="1"/>
</dbReference>
<dbReference type="InterPro" id="IPR011075">
    <property type="entry name" value="TetR_C"/>
</dbReference>
<evidence type="ECO:0000256" key="2">
    <source>
        <dbReference type="ARBA" id="ARBA00023125"/>
    </source>
</evidence>
<keyword evidence="2 4" id="KW-0238">DNA-binding</keyword>
<dbReference type="PRINTS" id="PR00455">
    <property type="entry name" value="HTHTETR"/>
</dbReference>
<evidence type="ECO:0000256" key="4">
    <source>
        <dbReference type="PROSITE-ProRule" id="PRU00335"/>
    </source>
</evidence>
<reference evidence="6" key="1">
    <citation type="submission" date="2016-03" db="EMBL/GenBank/DDBJ databases">
        <authorList>
            <person name="Ploux O."/>
        </authorList>
    </citation>
    <scope>NUCLEOTIDE SEQUENCE</scope>
    <source>
        <strain evidence="6">UC10</strain>
    </source>
</reference>
<evidence type="ECO:0000259" key="5">
    <source>
        <dbReference type="PROSITE" id="PS50977"/>
    </source>
</evidence>
<keyword evidence="3" id="KW-0804">Transcription</keyword>
<dbReference type="Pfam" id="PF00440">
    <property type="entry name" value="TetR_N"/>
    <property type="match status" value="1"/>
</dbReference>
<dbReference type="GO" id="GO:0003677">
    <property type="term" value="F:DNA binding"/>
    <property type="evidence" value="ECO:0007669"/>
    <property type="project" value="UniProtKB-UniRule"/>
</dbReference>
<sequence length="199" mass="22091">MTTQEAVLPHKERLLRAGIKLFYENGFHGTTIDAVLAEAGVPKGSFYHHFGSKDAFAHAVLDRYIGFQGGLFTKWFARTDLSTVEQLIGYFKDMSQIFIKSGFQTACLTGKFSTEMGATSDYFRPQLATQIGSWKSQLSTLLTAGQERGDIRRDRPSEDLADAVLALIQGAFVLTLSTRDERTLTSVCTTIRDLVEPPK</sequence>